<evidence type="ECO:0000313" key="3">
    <source>
        <dbReference type="Proteomes" id="UP000551327"/>
    </source>
</evidence>
<evidence type="ECO:0008006" key="4">
    <source>
        <dbReference type="Google" id="ProtNLM"/>
    </source>
</evidence>
<evidence type="ECO:0000313" key="2">
    <source>
        <dbReference type="EMBL" id="MBC2669688.1"/>
    </source>
</evidence>
<protein>
    <recommendedName>
        <fullName evidence="4">HTH marR-type domain-containing protein</fullName>
    </recommendedName>
</protein>
<organism evidence="2 3">
    <name type="scientific">Novosphingobium piscinae</name>
    <dbReference type="NCBI Taxonomy" id="1507448"/>
    <lineage>
        <taxon>Bacteria</taxon>
        <taxon>Pseudomonadati</taxon>
        <taxon>Pseudomonadota</taxon>
        <taxon>Alphaproteobacteria</taxon>
        <taxon>Sphingomonadales</taxon>
        <taxon>Sphingomonadaceae</taxon>
        <taxon>Novosphingobium</taxon>
    </lineage>
</organism>
<comment type="caution">
    <text evidence="2">The sequence shown here is derived from an EMBL/GenBank/DDBJ whole genome shotgun (WGS) entry which is preliminary data.</text>
</comment>
<dbReference type="Proteomes" id="UP000551327">
    <property type="component" value="Unassembled WGS sequence"/>
</dbReference>
<sequence length="164" mass="17758">MTSEARRLDQAAEAEALGRSLLDLAARIRNDTSRREPAPSPTERPAKPAVADPTTLARTVASLQGLRQRRLRHFGLALAGEAAWDLLLSLYEARLARRELSFYQLCATGGAYPATIRRWLAVLAGLGLIEVEGEGGDPVAERPRLTRKGEIAMTECLSGLSLPA</sequence>
<dbReference type="AlphaFoldDB" id="A0A7X1KQL3"/>
<evidence type="ECO:0000256" key="1">
    <source>
        <dbReference type="SAM" id="MobiDB-lite"/>
    </source>
</evidence>
<dbReference type="EMBL" id="JACLAX010000010">
    <property type="protein sequence ID" value="MBC2669688.1"/>
    <property type="molecule type" value="Genomic_DNA"/>
</dbReference>
<keyword evidence="3" id="KW-1185">Reference proteome</keyword>
<dbReference type="RefSeq" id="WP_185679556.1">
    <property type="nucleotide sequence ID" value="NZ_JACLAX010000010.1"/>
</dbReference>
<feature type="compositionally biased region" description="Basic and acidic residues" evidence="1">
    <location>
        <begin position="28"/>
        <end position="37"/>
    </location>
</feature>
<dbReference type="SUPFAM" id="SSF46785">
    <property type="entry name" value="Winged helix' DNA-binding domain"/>
    <property type="match status" value="1"/>
</dbReference>
<name>A0A7X1KQL3_9SPHN</name>
<dbReference type="Gene3D" id="1.10.10.10">
    <property type="entry name" value="Winged helix-like DNA-binding domain superfamily/Winged helix DNA-binding domain"/>
    <property type="match status" value="1"/>
</dbReference>
<gene>
    <name evidence="2" type="ORF">H7F53_11085</name>
</gene>
<reference evidence="2 3" key="1">
    <citation type="submission" date="2020-08" db="EMBL/GenBank/DDBJ databases">
        <title>The genome sequence of type strain Novosphingobium piscinae KCTC 42194.</title>
        <authorList>
            <person name="Liu Y."/>
        </authorList>
    </citation>
    <scope>NUCLEOTIDE SEQUENCE [LARGE SCALE GENOMIC DNA]</scope>
    <source>
        <strain evidence="2 3">KCTC 42194</strain>
    </source>
</reference>
<dbReference type="InterPro" id="IPR036388">
    <property type="entry name" value="WH-like_DNA-bd_sf"/>
</dbReference>
<proteinExistence type="predicted"/>
<dbReference type="InterPro" id="IPR036390">
    <property type="entry name" value="WH_DNA-bd_sf"/>
</dbReference>
<accession>A0A7X1KQL3</accession>
<feature type="region of interest" description="Disordered" evidence="1">
    <location>
        <begin position="28"/>
        <end position="52"/>
    </location>
</feature>